<feature type="compositionally biased region" description="Polar residues" evidence="2">
    <location>
        <begin position="72"/>
        <end position="87"/>
    </location>
</feature>
<evidence type="ECO:0000256" key="1">
    <source>
        <dbReference type="ARBA" id="ARBA00022837"/>
    </source>
</evidence>
<feature type="compositionally biased region" description="Basic and acidic residues" evidence="2">
    <location>
        <begin position="435"/>
        <end position="449"/>
    </location>
</feature>
<dbReference type="HOGENOM" id="CLU_545812_0_0_1"/>
<reference evidence="6" key="1">
    <citation type="journal article" date="2002" name="Science">
        <title>The draft genome of Ciona intestinalis: insights into chordate and vertebrate origins.</title>
        <authorList>
            <person name="Dehal P."/>
            <person name="Satou Y."/>
            <person name="Campbell R.K."/>
            <person name="Chapman J."/>
            <person name="Degnan B."/>
            <person name="De Tomaso A."/>
            <person name="Davidson B."/>
            <person name="Di Gregorio A."/>
            <person name="Gelpke M."/>
            <person name="Goodstein D.M."/>
            <person name="Harafuji N."/>
            <person name="Hastings K.E."/>
            <person name="Ho I."/>
            <person name="Hotta K."/>
            <person name="Huang W."/>
            <person name="Kawashima T."/>
            <person name="Lemaire P."/>
            <person name="Martinez D."/>
            <person name="Meinertzhagen I.A."/>
            <person name="Necula S."/>
            <person name="Nonaka M."/>
            <person name="Putnam N."/>
            <person name="Rash S."/>
            <person name="Saiga H."/>
            <person name="Satake M."/>
            <person name="Terry A."/>
            <person name="Yamada L."/>
            <person name="Wang H.G."/>
            <person name="Awazu S."/>
            <person name="Azumi K."/>
            <person name="Boore J."/>
            <person name="Branno M."/>
            <person name="Chin-Bow S."/>
            <person name="DeSantis R."/>
            <person name="Doyle S."/>
            <person name="Francino P."/>
            <person name="Keys D.N."/>
            <person name="Haga S."/>
            <person name="Hayashi H."/>
            <person name="Hino K."/>
            <person name="Imai K.S."/>
            <person name="Inaba K."/>
            <person name="Kano S."/>
            <person name="Kobayashi K."/>
            <person name="Kobayashi M."/>
            <person name="Lee B.I."/>
            <person name="Makabe K.W."/>
            <person name="Manohar C."/>
            <person name="Matassi G."/>
            <person name="Medina M."/>
            <person name="Mochizuki Y."/>
            <person name="Mount S."/>
            <person name="Morishita T."/>
            <person name="Miura S."/>
            <person name="Nakayama A."/>
            <person name="Nishizaka S."/>
            <person name="Nomoto H."/>
            <person name="Ohta F."/>
            <person name="Oishi K."/>
            <person name="Rigoutsos I."/>
            <person name="Sano M."/>
            <person name="Sasaki A."/>
            <person name="Sasakura Y."/>
            <person name="Shoguchi E."/>
            <person name="Shin-i T."/>
            <person name="Spagnuolo A."/>
            <person name="Stainier D."/>
            <person name="Suzuki M.M."/>
            <person name="Tassy O."/>
            <person name="Takatori N."/>
            <person name="Tokuoka M."/>
            <person name="Yagi K."/>
            <person name="Yoshizaki F."/>
            <person name="Wada S."/>
            <person name="Zhang C."/>
            <person name="Hyatt P.D."/>
            <person name="Larimer F."/>
            <person name="Detter C."/>
            <person name="Doggett N."/>
            <person name="Glavina T."/>
            <person name="Hawkins T."/>
            <person name="Richardson P."/>
            <person name="Lucas S."/>
            <person name="Kohara Y."/>
            <person name="Levine M."/>
            <person name="Satoh N."/>
            <person name="Rokhsar D.S."/>
        </authorList>
    </citation>
    <scope>NUCLEOTIDE SEQUENCE [LARGE SCALE GENOMIC DNA]</scope>
</reference>
<evidence type="ECO:0000259" key="3">
    <source>
        <dbReference type="PROSITE" id="PS50031"/>
    </source>
</evidence>
<dbReference type="Pfam" id="PF12763">
    <property type="entry name" value="EH"/>
    <property type="match status" value="1"/>
</dbReference>
<feature type="compositionally biased region" description="Basic residues" evidence="2">
    <location>
        <begin position="16"/>
        <end position="25"/>
    </location>
</feature>
<dbReference type="GO" id="GO:0016197">
    <property type="term" value="P:endosomal transport"/>
    <property type="evidence" value="ECO:0000318"/>
    <property type="project" value="GO_Central"/>
</dbReference>
<dbReference type="STRING" id="7719.ENSCINP00000026865"/>
<feature type="compositionally biased region" description="Polar residues" evidence="2">
    <location>
        <begin position="37"/>
        <end position="64"/>
    </location>
</feature>
<feature type="region of interest" description="Disordered" evidence="2">
    <location>
        <begin position="298"/>
        <end position="321"/>
    </location>
</feature>
<dbReference type="PROSITE" id="PS50222">
    <property type="entry name" value="EF_HAND_2"/>
    <property type="match status" value="1"/>
</dbReference>
<dbReference type="Gene3D" id="1.10.238.10">
    <property type="entry name" value="EF-hand"/>
    <property type="match status" value="1"/>
</dbReference>
<feature type="region of interest" description="Disordered" evidence="2">
    <location>
        <begin position="373"/>
        <end position="500"/>
    </location>
</feature>
<keyword evidence="1" id="KW-0106">Calcium</keyword>
<reference evidence="5" key="3">
    <citation type="submission" date="2025-09" db="UniProtKB">
        <authorList>
            <consortium name="Ensembl"/>
        </authorList>
    </citation>
    <scope>IDENTIFICATION</scope>
</reference>
<protein>
    <recommendedName>
        <fullName evidence="7">RalBP1-associated Eps domain-containing protein 1</fullName>
    </recommendedName>
</protein>
<dbReference type="AlphaFoldDB" id="F6UV64"/>
<dbReference type="SUPFAM" id="SSF47473">
    <property type="entry name" value="EF-hand"/>
    <property type="match status" value="1"/>
</dbReference>
<evidence type="ECO:0008006" key="7">
    <source>
        <dbReference type="Google" id="ProtNLM"/>
    </source>
</evidence>
<feature type="domain" description="EF-hand" evidence="4">
    <location>
        <begin position="233"/>
        <end position="268"/>
    </location>
</feature>
<dbReference type="GO" id="GO:0005737">
    <property type="term" value="C:cytoplasm"/>
    <property type="evidence" value="ECO:0000318"/>
    <property type="project" value="GO_Central"/>
</dbReference>
<dbReference type="InterPro" id="IPR002048">
    <property type="entry name" value="EF_hand_dom"/>
</dbReference>
<dbReference type="PROSITE" id="PS00018">
    <property type="entry name" value="EF_HAND_1"/>
    <property type="match status" value="1"/>
</dbReference>
<dbReference type="Ensembl" id="ENSCINT00000027111.2">
    <property type="protein sequence ID" value="ENSCINP00000026865.2"/>
    <property type="gene ID" value="ENSCING00000014993.2"/>
</dbReference>
<dbReference type="SMART" id="SM00027">
    <property type="entry name" value="EH"/>
    <property type="match status" value="1"/>
</dbReference>
<dbReference type="PANTHER" id="PTHR11216">
    <property type="entry name" value="EH DOMAIN"/>
    <property type="match status" value="1"/>
</dbReference>
<dbReference type="InterPro" id="IPR000261">
    <property type="entry name" value="EH_dom"/>
</dbReference>
<dbReference type="InParanoid" id="F6UV64"/>
<feature type="compositionally biased region" description="Polar residues" evidence="2">
    <location>
        <begin position="153"/>
        <end position="166"/>
    </location>
</feature>
<dbReference type="GO" id="GO:0006897">
    <property type="term" value="P:endocytosis"/>
    <property type="evidence" value="ECO:0000318"/>
    <property type="project" value="GO_Central"/>
</dbReference>
<evidence type="ECO:0000259" key="4">
    <source>
        <dbReference type="PROSITE" id="PS50222"/>
    </source>
</evidence>
<reference evidence="5" key="2">
    <citation type="submission" date="2025-08" db="UniProtKB">
        <authorList>
            <consortium name="Ensembl"/>
        </authorList>
    </citation>
    <scope>IDENTIFICATION</scope>
</reference>
<dbReference type="PROSITE" id="PS50031">
    <property type="entry name" value="EH"/>
    <property type="match status" value="1"/>
</dbReference>
<dbReference type="InterPro" id="IPR018247">
    <property type="entry name" value="EF_Hand_1_Ca_BS"/>
</dbReference>
<feature type="domain" description="EH" evidence="3">
    <location>
        <begin position="200"/>
        <end position="285"/>
    </location>
</feature>
<dbReference type="CDD" id="cd00052">
    <property type="entry name" value="EH"/>
    <property type="match status" value="1"/>
</dbReference>
<keyword evidence="6" id="KW-1185">Reference proteome</keyword>
<dbReference type="GeneTree" id="ENSGT00940000158080"/>
<organism evidence="5 6">
    <name type="scientific">Ciona intestinalis</name>
    <name type="common">Transparent sea squirt</name>
    <name type="synonym">Ascidia intestinalis</name>
    <dbReference type="NCBI Taxonomy" id="7719"/>
    <lineage>
        <taxon>Eukaryota</taxon>
        <taxon>Metazoa</taxon>
        <taxon>Chordata</taxon>
        <taxon>Tunicata</taxon>
        <taxon>Ascidiacea</taxon>
        <taxon>Phlebobranchia</taxon>
        <taxon>Cionidae</taxon>
        <taxon>Ciona</taxon>
    </lineage>
</organism>
<evidence type="ECO:0000256" key="2">
    <source>
        <dbReference type="SAM" id="MobiDB-lite"/>
    </source>
</evidence>
<dbReference type="Proteomes" id="UP000008144">
    <property type="component" value="Unassembled WGS sequence"/>
</dbReference>
<sequence>MESQSVPRPQAIQTHLLHKGSRLPKPKLSSPPTSPTAPHNPNLPTNSTLATPSQVQNRAWTSFDDSPVHLNSAGNNFASPSPWSSGPGNDKWASFPNRKSEDQKDSNSTPVSSNLKRTSDHTHPSQNPNTPVQGVPLTHPLASNTPLKPHARTPNQPGYSVETPTQIRHRNPSKEDIIGHKQALDGSNEFTDPWCITDEQREYYMKQFSTMQPDLKGKIDGQTARNFFTKSKLPILELSHIWELSDMDQDGSLTIDEFCTAFHLVVARKNGYDLPIKLPQALVPTLIDLGVGEVPTKADPFQPDEEISSHPIASNNTASADQWETFSDRTNSSTTLANFDQSNHSIEENLPHPVAVHMTPSRHPELWKRVSNDAEKSSGATPSGETHDEESTTSSPQVRTKKRLVTNPYGSLRNELSDVDSSCEGKKLSASNSTDSKESRNNELEEKTFRKNKKGRSLSTSSVTSSSSSVATSDRSSADEDDVEDRSDPEHSDWSSRPLR</sequence>
<accession>F6UV64</accession>
<dbReference type="GO" id="GO:0005509">
    <property type="term" value="F:calcium ion binding"/>
    <property type="evidence" value="ECO:0007669"/>
    <property type="project" value="InterPro"/>
</dbReference>
<dbReference type="PANTHER" id="PTHR11216:SF174">
    <property type="entry name" value="GH06923P"/>
    <property type="match status" value="1"/>
</dbReference>
<feature type="compositionally biased region" description="Polar residues" evidence="2">
    <location>
        <begin position="1"/>
        <end position="13"/>
    </location>
</feature>
<name>F6UV64_CIOIN</name>
<feature type="compositionally biased region" description="Polar residues" evidence="2">
    <location>
        <begin position="311"/>
        <end position="321"/>
    </location>
</feature>
<dbReference type="GO" id="GO:0005886">
    <property type="term" value="C:plasma membrane"/>
    <property type="evidence" value="ECO:0000318"/>
    <property type="project" value="GO_Central"/>
</dbReference>
<evidence type="ECO:0000313" key="5">
    <source>
        <dbReference type="Ensembl" id="ENSCINP00000026865.2"/>
    </source>
</evidence>
<dbReference type="GO" id="GO:0030674">
    <property type="term" value="F:protein-macromolecule adaptor activity"/>
    <property type="evidence" value="ECO:0000318"/>
    <property type="project" value="GO_Central"/>
</dbReference>
<feature type="region of interest" description="Disordered" evidence="2">
    <location>
        <begin position="1"/>
        <end position="170"/>
    </location>
</feature>
<proteinExistence type="predicted"/>
<feature type="compositionally biased region" description="Polar residues" evidence="2">
    <location>
        <begin position="106"/>
        <end position="116"/>
    </location>
</feature>
<dbReference type="InterPro" id="IPR011992">
    <property type="entry name" value="EF-hand-dom_pair"/>
</dbReference>
<evidence type="ECO:0000313" key="6">
    <source>
        <dbReference type="Proteomes" id="UP000008144"/>
    </source>
</evidence>
<feature type="compositionally biased region" description="Low complexity" evidence="2">
    <location>
        <begin position="457"/>
        <end position="475"/>
    </location>
</feature>